<name>A0A2T1DE56_9CYAN</name>
<dbReference type="GO" id="GO:0016787">
    <property type="term" value="F:hydrolase activity"/>
    <property type="evidence" value="ECO:0007669"/>
    <property type="project" value="UniProtKB-KW"/>
</dbReference>
<keyword evidence="3" id="KW-1185">Reference proteome</keyword>
<evidence type="ECO:0000313" key="2">
    <source>
        <dbReference type="EMBL" id="PSB18746.1"/>
    </source>
</evidence>
<proteinExistence type="predicted"/>
<dbReference type="SUPFAM" id="SSF53474">
    <property type="entry name" value="alpha/beta-Hydrolases"/>
    <property type="match status" value="1"/>
</dbReference>
<evidence type="ECO:0000313" key="3">
    <source>
        <dbReference type="Proteomes" id="UP000238634"/>
    </source>
</evidence>
<feature type="domain" description="AB hydrolase-1" evidence="1">
    <location>
        <begin position="38"/>
        <end position="285"/>
    </location>
</feature>
<dbReference type="PANTHER" id="PTHR46438">
    <property type="entry name" value="ALPHA/BETA-HYDROLASES SUPERFAMILY PROTEIN"/>
    <property type="match status" value="1"/>
</dbReference>
<comment type="caution">
    <text evidence="2">The sequence shown here is derived from an EMBL/GenBank/DDBJ whole genome shotgun (WGS) entry which is preliminary data.</text>
</comment>
<dbReference type="PANTHER" id="PTHR46438:SF2">
    <property type="entry name" value="ALPHA_BETA-HYDROLASES SUPERFAMILY PROTEIN"/>
    <property type="match status" value="1"/>
</dbReference>
<accession>A0A2T1DE56</accession>
<dbReference type="InterPro" id="IPR029058">
    <property type="entry name" value="AB_hydrolase_fold"/>
</dbReference>
<dbReference type="AlphaFoldDB" id="A0A2T1DE56"/>
<dbReference type="Gene3D" id="3.40.50.1820">
    <property type="entry name" value="alpha/beta hydrolase"/>
    <property type="match status" value="1"/>
</dbReference>
<dbReference type="InterPro" id="IPR000073">
    <property type="entry name" value="AB_hydrolase_1"/>
</dbReference>
<dbReference type="Pfam" id="PF00561">
    <property type="entry name" value="Abhydrolase_1"/>
    <property type="match status" value="1"/>
</dbReference>
<dbReference type="PRINTS" id="PR00111">
    <property type="entry name" value="ABHYDROLASE"/>
</dbReference>
<organism evidence="2 3">
    <name type="scientific">Phormidesmis priestleyi ULC007</name>
    <dbReference type="NCBI Taxonomy" id="1920490"/>
    <lineage>
        <taxon>Bacteria</taxon>
        <taxon>Bacillati</taxon>
        <taxon>Cyanobacteriota</taxon>
        <taxon>Cyanophyceae</taxon>
        <taxon>Leptolyngbyales</taxon>
        <taxon>Leptolyngbyaceae</taxon>
        <taxon>Phormidesmis</taxon>
    </lineage>
</organism>
<sequence length="311" mass="34835">MTTSLHWRQRVGSQRDWVWRGWQTRYTYIRSEHAEETPPLMLLHGFGASIGHWRQNLSVLGEHHTVYALDMLGFGASEKAIAPYNVALWVEQVYDFWKTFVREPIVLIGNSIGSLVCMAAAATHPDMVRGLVMLNLPDPSIEEEMIPKPLRPVVATIKSWVASPLVLNLLFQFVRKPGGVKRWASIAYANSDAVTDELVEILLGAAEDRGSARAFCAIFRAIVAPKFGPSVKQTLPHLQVPMLLLWGKNDRMIPLSLAAQFGRYNPNLKVVEIENAGHCLHDEAPEQVNPEILNWIASWSENRSEKIGIAG</sequence>
<dbReference type="InterPro" id="IPR000639">
    <property type="entry name" value="Epox_hydrolase-like"/>
</dbReference>
<dbReference type="PRINTS" id="PR00412">
    <property type="entry name" value="EPOXHYDRLASE"/>
</dbReference>
<dbReference type="RefSeq" id="WP_073069796.1">
    <property type="nucleotide sequence ID" value="NZ_MPPI01000003.1"/>
</dbReference>
<dbReference type="STRING" id="1920490.GCA_001895925_03129"/>
<evidence type="ECO:0000259" key="1">
    <source>
        <dbReference type="Pfam" id="PF00561"/>
    </source>
</evidence>
<dbReference type="Proteomes" id="UP000238634">
    <property type="component" value="Unassembled WGS sequence"/>
</dbReference>
<dbReference type="EMBL" id="PVWG01000015">
    <property type="protein sequence ID" value="PSB18746.1"/>
    <property type="molecule type" value="Genomic_DNA"/>
</dbReference>
<gene>
    <name evidence="2" type="ORF">C7B65_14600</name>
</gene>
<protein>
    <submittedName>
        <fullName evidence="2">Alpha/beta hydrolase</fullName>
    </submittedName>
</protein>
<keyword evidence="2" id="KW-0378">Hydrolase</keyword>
<reference evidence="2 3" key="1">
    <citation type="submission" date="2018-02" db="EMBL/GenBank/DDBJ databases">
        <authorList>
            <person name="Cohen D.B."/>
            <person name="Kent A.D."/>
        </authorList>
    </citation>
    <scope>NUCLEOTIDE SEQUENCE [LARGE SCALE GENOMIC DNA]</scope>
    <source>
        <strain evidence="2 3">ULC007</strain>
    </source>
</reference>
<dbReference type="OrthoDB" id="9780765at2"/>
<reference evidence="2 3" key="2">
    <citation type="submission" date="2018-03" db="EMBL/GenBank/DDBJ databases">
        <title>The ancient ancestry and fast evolution of plastids.</title>
        <authorList>
            <person name="Moore K.R."/>
            <person name="Magnabosco C."/>
            <person name="Momper L."/>
            <person name="Gold D.A."/>
            <person name="Bosak T."/>
            <person name="Fournier G.P."/>
        </authorList>
    </citation>
    <scope>NUCLEOTIDE SEQUENCE [LARGE SCALE GENOMIC DNA]</scope>
    <source>
        <strain evidence="2 3">ULC007</strain>
    </source>
</reference>